<organism evidence="2 3">
    <name type="scientific">Rhodonellum ikkaensis</name>
    <dbReference type="NCBI Taxonomy" id="336829"/>
    <lineage>
        <taxon>Bacteria</taxon>
        <taxon>Pseudomonadati</taxon>
        <taxon>Bacteroidota</taxon>
        <taxon>Cytophagia</taxon>
        <taxon>Cytophagales</taxon>
        <taxon>Cytophagaceae</taxon>
        <taxon>Rhodonellum</taxon>
    </lineage>
</organism>
<protein>
    <submittedName>
        <fullName evidence="2">Uncharacterized protein</fullName>
    </submittedName>
</protein>
<sequence>MWFIVKLFLASMLSTFAMFGALGSENEWPGLIMSSVVWIWFIWSISENNGRRRRKDREREELIEELLRRMDRRSRY</sequence>
<evidence type="ECO:0000256" key="1">
    <source>
        <dbReference type="SAM" id="Phobius"/>
    </source>
</evidence>
<keyword evidence="1" id="KW-0812">Transmembrane</keyword>
<proteinExistence type="predicted"/>
<evidence type="ECO:0000313" key="2">
    <source>
        <dbReference type="EMBL" id="SDZ47150.1"/>
    </source>
</evidence>
<accession>A0A1H3TAN0</accession>
<reference evidence="2 3" key="1">
    <citation type="submission" date="2016-10" db="EMBL/GenBank/DDBJ databases">
        <authorList>
            <person name="Varghese N."/>
            <person name="Submissions S."/>
        </authorList>
    </citation>
    <scope>NUCLEOTIDE SEQUENCE [LARGE SCALE GENOMIC DNA]</scope>
    <source>
        <strain evidence="2 3">DSM 17997</strain>
    </source>
</reference>
<dbReference type="Proteomes" id="UP000199663">
    <property type="component" value="Unassembled WGS sequence"/>
</dbReference>
<keyword evidence="1" id="KW-0472">Membrane</keyword>
<name>A0A1H3TAN0_9BACT</name>
<evidence type="ECO:0000313" key="3">
    <source>
        <dbReference type="Proteomes" id="UP000199663"/>
    </source>
</evidence>
<gene>
    <name evidence="2" type="ORF">SAMN05444412_11623</name>
</gene>
<keyword evidence="3" id="KW-1185">Reference proteome</keyword>
<dbReference type="EMBL" id="FNQC01000016">
    <property type="protein sequence ID" value="SDZ47150.1"/>
    <property type="molecule type" value="Genomic_DNA"/>
</dbReference>
<keyword evidence="1" id="KW-1133">Transmembrane helix</keyword>
<comment type="caution">
    <text evidence="2">The sequence shown here is derived from an EMBL/GenBank/DDBJ whole genome shotgun (WGS) entry which is preliminary data.</text>
</comment>
<feature type="transmembrane region" description="Helical" evidence="1">
    <location>
        <begin position="33"/>
        <end position="50"/>
    </location>
</feature>